<comment type="caution">
    <text evidence="1">The sequence shown here is derived from an EMBL/GenBank/DDBJ whole genome shotgun (WGS) entry which is preliminary data.</text>
</comment>
<dbReference type="Proteomes" id="UP001151752">
    <property type="component" value="Chromosome 11"/>
</dbReference>
<keyword evidence="2" id="KW-1185">Reference proteome</keyword>
<reference evidence="1" key="2">
    <citation type="journal article" date="2023" name="Int. J. Mol. Sci.">
        <title>De Novo Assembly and Annotation of 11 Diverse Shrub Willow (Salix) Genomes Reveals Novel Gene Organization in Sex-Linked Regions.</title>
        <authorList>
            <person name="Hyden B."/>
            <person name="Feng K."/>
            <person name="Yates T.B."/>
            <person name="Jawdy S."/>
            <person name="Cereghino C."/>
            <person name="Smart L.B."/>
            <person name="Muchero W."/>
        </authorList>
    </citation>
    <scope>NUCLEOTIDE SEQUENCE</scope>
    <source>
        <tissue evidence="1">Shoot tip</tissue>
    </source>
</reference>
<dbReference type="EMBL" id="JAPFFM010000012">
    <property type="protein sequence ID" value="KAJ6728057.1"/>
    <property type="molecule type" value="Genomic_DNA"/>
</dbReference>
<name>A0A9Q0UDP5_9ROSI</name>
<gene>
    <name evidence="1" type="ORF">OIU74_006164</name>
</gene>
<dbReference type="AlphaFoldDB" id="A0A9Q0UDP5"/>
<accession>A0A9Q0UDP5</accession>
<reference evidence="1" key="1">
    <citation type="submission" date="2022-11" db="EMBL/GenBank/DDBJ databases">
        <authorList>
            <person name="Hyden B.L."/>
            <person name="Feng K."/>
            <person name="Yates T."/>
            <person name="Jawdy S."/>
            <person name="Smart L.B."/>
            <person name="Muchero W."/>
        </authorList>
    </citation>
    <scope>NUCLEOTIDE SEQUENCE</scope>
    <source>
        <tissue evidence="1">Shoot tip</tissue>
    </source>
</reference>
<evidence type="ECO:0000313" key="1">
    <source>
        <dbReference type="EMBL" id="KAJ6728057.1"/>
    </source>
</evidence>
<proteinExistence type="predicted"/>
<sequence>MQKLPYSLVEAAVSVAYTHFFILEVDNYIDMAVQFLRLADHAYCQDLTLMLSNAVREKLPCFENLPNFLNLTRLEIEASGDYCWFTLTVQTNEPPKWPSLLHVNSSVNPKWRNPGFVHAPEHENALVLEKMAIRFGRGMIRSPEDRVVRRLTECQMGSSACRITFSP</sequence>
<protein>
    <submittedName>
        <fullName evidence="1">Uncharacterized protein</fullName>
    </submittedName>
</protein>
<evidence type="ECO:0000313" key="2">
    <source>
        <dbReference type="Proteomes" id="UP001151752"/>
    </source>
</evidence>
<organism evidence="1 2">
    <name type="scientific">Salix koriyanagi</name>
    <dbReference type="NCBI Taxonomy" id="2511006"/>
    <lineage>
        <taxon>Eukaryota</taxon>
        <taxon>Viridiplantae</taxon>
        <taxon>Streptophyta</taxon>
        <taxon>Embryophyta</taxon>
        <taxon>Tracheophyta</taxon>
        <taxon>Spermatophyta</taxon>
        <taxon>Magnoliopsida</taxon>
        <taxon>eudicotyledons</taxon>
        <taxon>Gunneridae</taxon>
        <taxon>Pentapetalae</taxon>
        <taxon>rosids</taxon>
        <taxon>fabids</taxon>
        <taxon>Malpighiales</taxon>
        <taxon>Salicaceae</taxon>
        <taxon>Saliceae</taxon>
        <taxon>Salix</taxon>
    </lineage>
</organism>